<comment type="pathway">
    <text evidence="1">Carbohydrate degradation; 2-deoxy-D-ribose 1-phosphate degradation; D-glyceraldehyde 3-phosphate and acetaldehyde from 2-deoxy-alpha-D-ribose 1-phosphate: step 2/2.</text>
</comment>
<dbReference type="PANTHER" id="PTHR10889:SF3">
    <property type="entry name" value="DEOXYRIBOSE-PHOSPHATE ALDOLASE"/>
    <property type="match status" value="1"/>
</dbReference>
<dbReference type="GO" id="GO:0009264">
    <property type="term" value="P:deoxyribonucleotide catabolic process"/>
    <property type="evidence" value="ECO:0007669"/>
    <property type="project" value="UniProtKB-UniRule"/>
</dbReference>
<dbReference type="STRING" id="416169.RHOFW104T7_03910"/>
<reference evidence="8 9" key="1">
    <citation type="journal article" date="2016" name="MBio">
        <title>Lateral Gene Transfer in a Heavy Metal-Contaminated-Groundwater Microbial Community.</title>
        <authorList>
            <person name="Hemme C.L."/>
            <person name="Green S.J."/>
            <person name="Rishishwar L."/>
            <person name="Prakash O."/>
            <person name="Pettenato A."/>
            <person name="Chakraborty R."/>
            <person name="Deutschbauer A.M."/>
            <person name="Van Nostrand J.D."/>
            <person name="Wu L."/>
            <person name="He Z."/>
            <person name="Jordan I.K."/>
            <person name="Hazen T.C."/>
            <person name="Arkin A.P."/>
            <person name="Kostka J.E."/>
            <person name="Zhou J."/>
        </authorList>
    </citation>
    <scope>NUCLEOTIDE SEQUENCE [LARGE SCALE GENOMIC DNA]</scope>
    <source>
        <strain evidence="8 9">FW104-T7</strain>
    </source>
</reference>
<evidence type="ECO:0000256" key="1">
    <source>
        <dbReference type="ARBA" id="ARBA00004816"/>
    </source>
</evidence>
<keyword evidence="5" id="KW-0704">Schiff base</keyword>
<keyword evidence="9" id="KW-1185">Reference proteome</keyword>
<evidence type="ECO:0000313" key="8">
    <source>
        <dbReference type="EMBL" id="KZC25347.1"/>
    </source>
</evidence>
<comment type="similarity">
    <text evidence="2">Belongs to the DeoC/FbaB aldolase family. DeoC type 2 subfamily.</text>
</comment>
<dbReference type="eggNOG" id="COG0274">
    <property type="taxonomic scope" value="Bacteria"/>
</dbReference>
<dbReference type="PANTHER" id="PTHR10889">
    <property type="entry name" value="DEOXYRIBOSE-PHOSPHATE ALDOLASE"/>
    <property type="match status" value="1"/>
</dbReference>
<dbReference type="SMART" id="SM01133">
    <property type="entry name" value="DeoC"/>
    <property type="match status" value="1"/>
</dbReference>
<sequence>MPDDARSPRALATRLLSLLDLTSLGESDTPARIEALCAAALAAPVLPAALCVYPEHVAGARRQLQGSAIKLATVVNFPDGGGDPARVERETQRALAAGADEIDLVLPYRALLAGDAATAGAVVRAGRAVCSDGVVLKLIIESGELGSAERIRQACAIGLDAGVDFLKTSTGKVPVNATPAAAAVMLDAIAEAGGRCGFKAAGGIRTLADAAAYLELAEARLGPGWADPAHFRIGASALFGELVAATS</sequence>
<evidence type="ECO:0000256" key="2">
    <source>
        <dbReference type="ARBA" id="ARBA00009473"/>
    </source>
</evidence>
<dbReference type="EC" id="4.1.2.4" evidence="3 7"/>
<dbReference type="InterPro" id="IPR002915">
    <property type="entry name" value="DeoC/FbaB/LacD_aldolase"/>
</dbReference>
<dbReference type="RefSeq" id="WP_008439411.1">
    <property type="nucleotide sequence ID" value="NZ_LVJS01000003.1"/>
</dbReference>
<evidence type="ECO:0000256" key="5">
    <source>
        <dbReference type="ARBA" id="ARBA00023270"/>
    </source>
</evidence>
<comment type="caution">
    <text evidence="8">The sequence shown here is derived from an EMBL/GenBank/DDBJ whole genome shotgun (WGS) entry which is preliminary data.</text>
</comment>
<dbReference type="GO" id="GO:0005737">
    <property type="term" value="C:cytoplasm"/>
    <property type="evidence" value="ECO:0007669"/>
    <property type="project" value="InterPro"/>
</dbReference>
<comment type="catalytic activity">
    <reaction evidence="6">
        <text>2-deoxy-D-ribose 5-phosphate = D-glyceraldehyde 3-phosphate + acetaldehyde</text>
        <dbReference type="Rhea" id="RHEA:12821"/>
        <dbReference type="ChEBI" id="CHEBI:15343"/>
        <dbReference type="ChEBI" id="CHEBI:59776"/>
        <dbReference type="ChEBI" id="CHEBI:62877"/>
        <dbReference type="EC" id="4.1.2.4"/>
    </reaction>
</comment>
<dbReference type="InterPro" id="IPR011343">
    <property type="entry name" value="DeoC"/>
</dbReference>
<dbReference type="AlphaFoldDB" id="A0A154QM24"/>
<evidence type="ECO:0000256" key="6">
    <source>
        <dbReference type="ARBA" id="ARBA00048791"/>
    </source>
</evidence>
<dbReference type="InterPro" id="IPR013785">
    <property type="entry name" value="Aldolase_TIM"/>
</dbReference>
<proteinExistence type="inferred from homology"/>
<dbReference type="SUPFAM" id="SSF51569">
    <property type="entry name" value="Aldolase"/>
    <property type="match status" value="1"/>
</dbReference>
<protein>
    <recommendedName>
        <fullName evidence="3 7">Deoxyribose-phosphate aldolase</fullName>
        <ecNumber evidence="3 7">4.1.2.4</ecNumber>
    </recommendedName>
</protein>
<evidence type="ECO:0000256" key="7">
    <source>
        <dbReference type="NCBIfam" id="TIGR00126"/>
    </source>
</evidence>
<evidence type="ECO:0000256" key="3">
    <source>
        <dbReference type="ARBA" id="ARBA00012515"/>
    </source>
</evidence>
<dbReference type="PIRSF" id="PIRSF001357">
    <property type="entry name" value="DeoC"/>
    <property type="match status" value="1"/>
</dbReference>
<name>A0A154QM24_9GAMM</name>
<organism evidence="8 9">
    <name type="scientific">Rhodanobacter thiooxydans</name>
    <dbReference type="NCBI Taxonomy" id="416169"/>
    <lineage>
        <taxon>Bacteria</taxon>
        <taxon>Pseudomonadati</taxon>
        <taxon>Pseudomonadota</taxon>
        <taxon>Gammaproteobacteria</taxon>
        <taxon>Lysobacterales</taxon>
        <taxon>Rhodanobacteraceae</taxon>
        <taxon>Rhodanobacter</taxon>
    </lineage>
</organism>
<dbReference type="Pfam" id="PF01791">
    <property type="entry name" value="DeoC"/>
    <property type="match status" value="1"/>
</dbReference>
<accession>A0A154QM24</accession>
<dbReference type="GO" id="GO:0004139">
    <property type="term" value="F:deoxyribose-phosphate aldolase activity"/>
    <property type="evidence" value="ECO:0007669"/>
    <property type="project" value="UniProtKB-UniRule"/>
</dbReference>
<dbReference type="GO" id="GO:0016052">
    <property type="term" value="P:carbohydrate catabolic process"/>
    <property type="evidence" value="ECO:0007669"/>
    <property type="project" value="TreeGrafter"/>
</dbReference>
<dbReference type="Proteomes" id="UP000076131">
    <property type="component" value="Unassembled WGS sequence"/>
</dbReference>
<evidence type="ECO:0000256" key="4">
    <source>
        <dbReference type="ARBA" id="ARBA00023239"/>
    </source>
</evidence>
<dbReference type="EMBL" id="LVJS01000003">
    <property type="protein sequence ID" value="KZC25347.1"/>
    <property type="molecule type" value="Genomic_DNA"/>
</dbReference>
<keyword evidence="4" id="KW-0456">Lyase</keyword>
<evidence type="ECO:0000313" key="9">
    <source>
        <dbReference type="Proteomes" id="UP000076131"/>
    </source>
</evidence>
<dbReference type="Gene3D" id="3.20.20.70">
    <property type="entry name" value="Aldolase class I"/>
    <property type="match status" value="1"/>
</dbReference>
<dbReference type="NCBIfam" id="TIGR00126">
    <property type="entry name" value="deoC"/>
    <property type="match status" value="1"/>
</dbReference>
<gene>
    <name evidence="8" type="ORF">RHOFW104T7_03910</name>
</gene>